<accession>A0ABM0VXJ4</accession>
<dbReference type="PROSITE" id="PS50157">
    <property type="entry name" value="ZINC_FINGER_C2H2_2"/>
    <property type="match status" value="1"/>
</dbReference>
<organism evidence="3 4">
    <name type="scientific">Camelina sativa</name>
    <name type="common">False flax</name>
    <name type="synonym">Myagrum sativum</name>
    <dbReference type="NCBI Taxonomy" id="90675"/>
    <lineage>
        <taxon>Eukaryota</taxon>
        <taxon>Viridiplantae</taxon>
        <taxon>Streptophyta</taxon>
        <taxon>Embryophyta</taxon>
        <taxon>Tracheophyta</taxon>
        <taxon>Spermatophyta</taxon>
        <taxon>Magnoliopsida</taxon>
        <taxon>eudicotyledons</taxon>
        <taxon>Gunneridae</taxon>
        <taxon>Pentapetalae</taxon>
        <taxon>rosids</taxon>
        <taxon>malvids</taxon>
        <taxon>Brassicales</taxon>
        <taxon>Brassicaceae</taxon>
        <taxon>Camelineae</taxon>
        <taxon>Camelina</taxon>
    </lineage>
</organism>
<dbReference type="PROSITE" id="PS00028">
    <property type="entry name" value="ZINC_FINGER_C2H2_1"/>
    <property type="match status" value="1"/>
</dbReference>
<keyword evidence="1" id="KW-0863">Zinc-finger</keyword>
<evidence type="ECO:0000256" key="1">
    <source>
        <dbReference type="PROSITE-ProRule" id="PRU00042"/>
    </source>
</evidence>
<keyword evidence="1" id="KW-0862">Zinc</keyword>
<evidence type="ECO:0000313" key="3">
    <source>
        <dbReference type="Proteomes" id="UP000694864"/>
    </source>
</evidence>
<reference evidence="4" key="2">
    <citation type="submission" date="2025-08" db="UniProtKB">
        <authorList>
            <consortium name="RefSeq"/>
        </authorList>
    </citation>
    <scope>IDENTIFICATION</scope>
    <source>
        <tissue evidence="4">Leaf</tissue>
    </source>
</reference>
<proteinExistence type="predicted"/>
<feature type="domain" description="C2H2-type" evidence="2">
    <location>
        <begin position="8"/>
        <end position="36"/>
    </location>
</feature>
<reference evidence="3" key="1">
    <citation type="journal article" date="2014" name="Nat. Commun.">
        <title>The emerging biofuel crop Camelina sativa retains a highly undifferentiated hexaploid genome structure.</title>
        <authorList>
            <person name="Kagale S."/>
            <person name="Koh C."/>
            <person name="Nixon J."/>
            <person name="Bollina V."/>
            <person name="Clarke W.E."/>
            <person name="Tuteja R."/>
            <person name="Spillane C."/>
            <person name="Robinson S.J."/>
            <person name="Links M.G."/>
            <person name="Clarke C."/>
            <person name="Higgins E.E."/>
            <person name="Huebert T."/>
            <person name="Sharpe A.G."/>
            <person name="Parkin I.A."/>
        </authorList>
    </citation>
    <scope>NUCLEOTIDE SEQUENCE [LARGE SCALE GENOMIC DNA]</scope>
    <source>
        <strain evidence="3">cv. DH55</strain>
    </source>
</reference>
<dbReference type="InterPro" id="IPR013087">
    <property type="entry name" value="Znf_C2H2_type"/>
</dbReference>
<evidence type="ECO:0000259" key="2">
    <source>
        <dbReference type="PROSITE" id="PS50157"/>
    </source>
</evidence>
<gene>
    <name evidence="4" type="primary">LOC104743140</name>
</gene>
<protein>
    <submittedName>
        <fullName evidence="4">Uncharacterized protein LOC104743140</fullName>
    </submittedName>
</protein>
<name>A0ABM0VXJ4_CAMSA</name>
<dbReference type="Proteomes" id="UP000694864">
    <property type="component" value="Chromosome 14"/>
</dbReference>
<keyword evidence="3" id="KW-1185">Reference proteome</keyword>
<dbReference type="GeneID" id="104743140"/>
<keyword evidence="1" id="KW-0479">Metal-binding</keyword>
<evidence type="ECO:0000313" key="4">
    <source>
        <dbReference type="RefSeq" id="XP_010462555.1"/>
    </source>
</evidence>
<sequence>MRPYSKPQECGVCKRVFISPQHLIAHINAFHSNRHFPTLSSPAAASPTTFRHYSNQLMNRNRNPNPLAFQARTHLDYYRSGYLDDQGNFHKGFPPAPAAMMTPARKYKFLLLKTPKISKTPKLIDLFPEETSLECIRTLPLLCQLEQRRPEETVTENGGTNSSYIDLSLRL</sequence>
<dbReference type="RefSeq" id="XP_010462555.1">
    <property type="nucleotide sequence ID" value="XM_010464253.1"/>
</dbReference>